<name>A0A915Q1I1_9BILA</name>
<dbReference type="SUPFAM" id="SSF54695">
    <property type="entry name" value="POZ domain"/>
    <property type="match status" value="1"/>
</dbReference>
<dbReference type="AlphaFoldDB" id="A0A915Q1I1"/>
<dbReference type="InterPro" id="IPR045068">
    <property type="entry name" value="BACURD1-3"/>
</dbReference>
<dbReference type="Gene3D" id="3.30.710.10">
    <property type="entry name" value="Potassium Channel Kv1.1, Chain A"/>
    <property type="match status" value="1"/>
</dbReference>
<dbReference type="CDD" id="cd18316">
    <property type="entry name" value="BTB_POZ_KCTD-like"/>
    <property type="match status" value="1"/>
</dbReference>
<proteinExistence type="predicted"/>
<protein>
    <submittedName>
        <fullName evidence="3">CRIB domain-containing protein</fullName>
    </submittedName>
</protein>
<dbReference type="InterPro" id="IPR011333">
    <property type="entry name" value="SKP1/BTB/POZ_sf"/>
</dbReference>
<feature type="domain" description="CRIB" evidence="1">
    <location>
        <begin position="168"/>
        <end position="181"/>
    </location>
</feature>
<dbReference type="WBParaSite" id="sdigi.contig448.g8391.t1">
    <property type="protein sequence ID" value="sdigi.contig448.g8391.t1"/>
    <property type="gene ID" value="sdigi.contig448.g8391"/>
</dbReference>
<dbReference type="SMART" id="SM00225">
    <property type="entry name" value="BTB"/>
    <property type="match status" value="1"/>
</dbReference>
<organism evidence="2 3">
    <name type="scientific">Setaria digitata</name>
    <dbReference type="NCBI Taxonomy" id="48799"/>
    <lineage>
        <taxon>Eukaryota</taxon>
        <taxon>Metazoa</taxon>
        <taxon>Ecdysozoa</taxon>
        <taxon>Nematoda</taxon>
        <taxon>Chromadorea</taxon>
        <taxon>Rhabditida</taxon>
        <taxon>Spirurina</taxon>
        <taxon>Spiruromorpha</taxon>
        <taxon>Filarioidea</taxon>
        <taxon>Setariidae</taxon>
        <taxon>Setaria</taxon>
    </lineage>
</organism>
<sequence length="295" mass="33419">MDERYIVLDIGGRLFKTKLKTLISIDGSFFQQLFTAKWDHLLDSAGHLFIDRDGDIFPVIIGYLRHGKSYPLPFDNHKLSLIIYEAKFYKLPELVQLAQKVQFDLQQNFTISKTLIASRTGIAVGDNKLAAIAPPLPLKSTDDDELLLKRMKRKLSRILPISKNEIEIGPPKEFKHIVHIGQADHNGHRVIIDHSGADQATLKATVQAIYDEISPYPVVYSLVDANENENHSESVEIFFSDSTIRAFHNSKPSQPEMSTSLQAVLRDNSDYQIARNDKTKRTNVKIRNSPIVTDI</sequence>
<dbReference type="PROSITE" id="PS50108">
    <property type="entry name" value="CRIB"/>
    <property type="match status" value="1"/>
</dbReference>
<evidence type="ECO:0000313" key="3">
    <source>
        <dbReference type="WBParaSite" id="sdigi.contig448.g8391.t1"/>
    </source>
</evidence>
<dbReference type="PANTHER" id="PTHR11145:SF8">
    <property type="entry name" value="RE57120P"/>
    <property type="match status" value="1"/>
</dbReference>
<accession>A0A915Q1I1</accession>
<keyword evidence="2" id="KW-1185">Reference proteome</keyword>
<evidence type="ECO:0000259" key="1">
    <source>
        <dbReference type="PROSITE" id="PS50108"/>
    </source>
</evidence>
<dbReference type="InterPro" id="IPR000095">
    <property type="entry name" value="CRIB_dom"/>
</dbReference>
<dbReference type="Proteomes" id="UP000887581">
    <property type="component" value="Unplaced"/>
</dbReference>
<dbReference type="InterPro" id="IPR000210">
    <property type="entry name" value="BTB/POZ_dom"/>
</dbReference>
<dbReference type="PANTHER" id="PTHR11145">
    <property type="entry name" value="BTB/POZ DOMAIN-CONTAINING ADAPTER FOR CUL3-MEDIATED RHOA DEGRADATION PROTEIN FAMILY MEMBER"/>
    <property type="match status" value="1"/>
</dbReference>
<reference evidence="3" key="1">
    <citation type="submission" date="2022-11" db="UniProtKB">
        <authorList>
            <consortium name="WormBaseParasite"/>
        </authorList>
    </citation>
    <scope>IDENTIFICATION</scope>
</reference>
<evidence type="ECO:0000313" key="2">
    <source>
        <dbReference type="Proteomes" id="UP000887581"/>
    </source>
</evidence>
<dbReference type="InterPro" id="IPR003131">
    <property type="entry name" value="T1-type_BTB"/>
</dbReference>
<dbReference type="Pfam" id="PF02214">
    <property type="entry name" value="BTB_2"/>
    <property type="match status" value="1"/>
</dbReference>
<dbReference type="GO" id="GO:0051260">
    <property type="term" value="P:protein homooligomerization"/>
    <property type="evidence" value="ECO:0007669"/>
    <property type="project" value="InterPro"/>
</dbReference>